<feature type="transmembrane region" description="Helical" evidence="11">
    <location>
        <begin position="105"/>
        <end position="123"/>
    </location>
</feature>
<organism evidence="12">
    <name type="scientific">marine metagenome</name>
    <dbReference type="NCBI Taxonomy" id="408172"/>
    <lineage>
        <taxon>unclassified sequences</taxon>
        <taxon>metagenomes</taxon>
        <taxon>ecological metagenomes</taxon>
    </lineage>
</organism>
<accession>A0A381PKD9</accession>
<dbReference type="AlphaFoldDB" id="A0A381PKD9"/>
<reference evidence="12" key="1">
    <citation type="submission" date="2018-05" db="EMBL/GenBank/DDBJ databases">
        <authorList>
            <person name="Lanie J.A."/>
            <person name="Ng W.-L."/>
            <person name="Kazmierczak K.M."/>
            <person name="Andrzejewski T.M."/>
            <person name="Davidsen T.M."/>
            <person name="Wayne K.J."/>
            <person name="Tettelin H."/>
            <person name="Glass J.I."/>
            <person name="Rusch D."/>
            <person name="Podicherti R."/>
            <person name="Tsui H.-C.T."/>
            <person name="Winkler M.E."/>
        </authorList>
    </citation>
    <scope>NUCLEOTIDE SEQUENCE</scope>
</reference>
<dbReference type="InterPro" id="IPR004570">
    <property type="entry name" value="Phosphatidylglycerol_P_synth"/>
</dbReference>
<keyword evidence="6 11" id="KW-1133">Transmembrane helix</keyword>
<feature type="transmembrane region" description="Helical" evidence="11">
    <location>
        <begin position="153"/>
        <end position="175"/>
    </location>
</feature>
<dbReference type="Pfam" id="PF01066">
    <property type="entry name" value="CDP-OH_P_transf"/>
    <property type="match status" value="1"/>
</dbReference>
<evidence type="ECO:0000256" key="9">
    <source>
        <dbReference type="ARBA" id="ARBA00023209"/>
    </source>
</evidence>
<evidence type="ECO:0000256" key="11">
    <source>
        <dbReference type="SAM" id="Phobius"/>
    </source>
</evidence>
<keyword evidence="4" id="KW-0808">Transferase</keyword>
<dbReference type="PROSITE" id="PS00379">
    <property type="entry name" value="CDP_ALCOHOL_P_TRANSF"/>
    <property type="match status" value="1"/>
</dbReference>
<feature type="transmembrane region" description="Helical" evidence="11">
    <location>
        <begin position="77"/>
        <end position="99"/>
    </location>
</feature>
<dbReference type="EMBL" id="UINC01001014">
    <property type="protein sequence ID" value="SUZ67496.1"/>
    <property type="molecule type" value="Genomic_DNA"/>
</dbReference>
<dbReference type="InterPro" id="IPR000462">
    <property type="entry name" value="CDP-OH_P_trans"/>
</dbReference>
<keyword evidence="7" id="KW-0443">Lipid metabolism</keyword>
<comment type="subcellular location">
    <subcellularLocation>
        <location evidence="1">Membrane</location>
        <topology evidence="1">Multi-pass membrane protein</topology>
    </subcellularLocation>
</comment>
<dbReference type="PIRSF" id="PIRSF000847">
    <property type="entry name" value="Phos_ph_gly_syn"/>
    <property type="match status" value="1"/>
</dbReference>
<dbReference type="PANTHER" id="PTHR14269:SF11">
    <property type="entry name" value="CDP-DIACYLGLYCEROL--GLYCEROL-3-PHOSPHATE 3-PHOSPHATIDYLTRANSFERASE"/>
    <property type="match status" value="1"/>
</dbReference>
<keyword evidence="3" id="KW-0444">Lipid biosynthesis</keyword>
<evidence type="ECO:0008006" key="13">
    <source>
        <dbReference type="Google" id="ProtNLM"/>
    </source>
</evidence>
<keyword evidence="5 11" id="KW-0812">Transmembrane</keyword>
<dbReference type="InterPro" id="IPR048254">
    <property type="entry name" value="CDP_ALCOHOL_P_TRANSF_CS"/>
</dbReference>
<proteinExistence type="inferred from homology"/>
<dbReference type="GO" id="GO:0016020">
    <property type="term" value="C:membrane"/>
    <property type="evidence" value="ECO:0007669"/>
    <property type="project" value="UniProtKB-SubCell"/>
</dbReference>
<evidence type="ECO:0000256" key="3">
    <source>
        <dbReference type="ARBA" id="ARBA00022516"/>
    </source>
</evidence>
<protein>
    <recommendedName>
        <fullName evidence="13">CDP-diacylglycerol--glycerol-3-phosphate 3-phosphatidyltransferase</fullName>
    </recommendedName>
</protein>
<evidence type="ECO:0000256" key="6">
    <source>
        <dbReference type="ARBA" id="ARBA00022989"/>
    </source>
</evidence>
<evidence type="ECO:0000313" key="12">
    <source>
        <dbReference type="EMBL" id="SUZ67496.1"/>
    </source>
</evidence>
<evidence type="ECO:0000256" key="10">
    <source>
        <dbReference type="ARBA" id="ARBA00023264"/>
    </source>
</evidence>
<sequence>MRENYPAQSTNALRHIPNAITSVRIIVAAIFPFCPEQMHIALIALGLATEFLDGFTARLFNWSSYLGQILDPVADKLFVLSVSLTWVWLGKLTVLQWLLIGLRDFGILFIFIALIALGSIRSVRSVKARMASKITTALQYLAFLLVLTQATQYLTPLALITALIGLVATIHYVYLLRHSLKVSSGLRN</sequence>
<dbReference type="Gene3D" id="1.20.120.1760">
    <property type="match status" value="1"/>
</dbReference>
<evidence type="ECO:0000256" key="2">
    <source>
        <dbReference type="ARBA" id="ARBA00010441"/>
    </source>
</evidence>
<dbReference type="InterPro" id="IPR043130">
    <property type="entry name" value="CDP-OH_PTrfase_TM_dom"/>
</dbReference>
<dbReference type="PANTHER" id="PTHR14269">
    <property type="entry name" value="CDP-DIACYLGLYCEROL--GLYCEROL-3-PHOSPHATE 3-PHOSPHATIDYLTRANSFERASE-RELATED"/>
    <property type="match status" value="1"/>
</dbReference>
<dbReference type="GO" id="GO:0046474">
    <property type="term" value="P:glycerophospholipid biosynthetic process"/>
    <property type="evidence" value="ECO:0007669"/>
    <property type="project" value="TreeGrafter"/>
</dbReference>
<evidence type="ECO:0000256" key="8">
    <source>
        <dbReference type="ARBA" id="ARBA00023136"/>
    </source>
</evidence>
<keyword evidence="10" id="KW-1208">Phospholipid metabolism</keyword>
<name>A0A381PKD9_9ZZZZ</name>
<evidence type="ECO:0000256" key="5">
    <source>
        <dbReference type="ARBA" id="ARBA00022692"/>
    </source>
</evidence>
<gene>
    <name evidence="12" type="ORF">METZ01_LOCUS20350</name>
</gene>
<evidence type="ECO:0000256" key="4">
    <source>
        <dbReference type="ARBA" id="ARBA00022679"/>
    </source>
</evidence>
<keyword evidence="8 11" id="KW-0472">Membrane</keyword>
<dbReference type="GO" id="GO:0008444">
    <property type="term" value="F:CDP-diacylglycerol-glycerol-3-phosphate 3-phosphatidyltransferase activity"/>
    <property type="evidence" value="ECO:0007669"/>
    <property type="project" value="InterPro"/>
</dbReference>
<evidence type="ECO:0000256" key="7">
    <source>
        <dbReference type="ARBA" id="ARBA00023098"/>
    </source>
</evidence>
<keyword evidence="9" id="KW-0594">Phospholipid biosynthesis</keyword>
<comment type="similarity">
    <text evidence="2">Belongs to the CDP-alcohol phosphatidyltransferase class-I family.</text>
</comment>
<evidence type="ECO:0000256" key="1">
    <source>
        <dbReference type="ARBA" id="ARBA00004141"/>
    </source>
</evidence>
<dbReference type="InterPro" id="IPR050324">
    <property type="entry name" value="CDP-alcohol_PTase-I"/>
</dbReference>